<accession>A0ACB8XPX9</accession>
<dbReference type="EMBL" id="CM042062">
    <property type="protein sequence ID" value="KAI3670022.1"/>
    <property type="molecule type" value="Genomic_DNA"/>
</dbReference>
<evidence type="ECO:0000313" key="1">
    <source>
        <dbReference type="EMBL" id="KAI3670022.1"/>
    </source>
</evidence>
<reference evidence="1 2" key="2">
    <citation type="journal article" date="2022" name="Mol. Ecol. Resour.">
        <title>The genomes of chicory, endive, great burdock and yacon provide insights into Asteraceae paleo-polyploidization history and plant inulin production.</title>
        <authorList>
            <person name="Fan W."/>
            <person name="Wang S."/>
            <person name="Wang H."/>
            <person name="Wang A."/>
            <person name="Jiang F."/>
            <person name="Liu H."/>
            <person name="Zhao H."/>
            <person name="Xu D."/>
            <person name="Zhang Y."/>
        </authorList>
    </citation>
    <scope>NUCLEOTIDE SEQUENCE [LARGE SCALE GENOMIC DNA]</scope>
    <source>
        <strain evidence="2">cv. Niubang</strain>
    </source>
</reference>
<evidence type="ECO:0000313" key="2">
    <source>
        <dbReference type="Proteomes" id="UP001055879"/>
    </source>
</evidence>
<reference evidence="2" key="1">
    <citation type="journal article" date="2022" name="Mol. Ecol. Resour.">
        <title>The genomes of chicory, endive, great burdock and yacon provide insights into Asteraceae palaeo-polyploidization history and plant inulin production.</title>
        <authorList>
            <person name="Fan W."/>
            <person name="Wang S."/>
            <person name="Wang H."/>
            <person name="Wang A."/>
            <person name="Jiang F."/>
            <person name="Liu H."/>
            <person name="Zhao H."/>
            <person name="Xu D."/>
            <person name="Zhang Y."/>
        </authorList>
    </citation>
    <scope>NUCLEOTIDE SEQUENCE [LARGE SCALE GENOMIC DNA]</scope>
    <source>
        <strain evidence="2">cv. Niubang</strain>
    </source>
</reference>
<name>A0ACB8XPX9_ARCLA</name>
<keyword evidence="2" id="KW-1185">Reference proteome</keyword>
<proteinExistence type="predicted"/>
<comment type="caution">
    <text evidence="1">The sequence shown here is derived from an EMBL/GenBank/DDBJ whole genome shotgun (WGS) entry which is preliminary data.</text>
</comment>
<organism evidence="1 2">
    <name type="scientific">Arctium lappa</name>
    <name type="common">Greater burdock</name>
    <name type="synonym">Lappa major</name>
    <dbReference type="NCBI Taxonomy" id="4217"/>
    <lineage>
        <taxon>Eukaryota</taxon>
        <taxon>Viridiplantae</taxon>
        <taxon>Streptophyta</taxon>
        <taxon>Embryophyta</taxon>
        <taxon>Tracheophyta</taxon>
        <taxon>Spermatophyta</taxon>
        <taxon>Magnoliopsida</taxon>
        <taxon>eudicotyledons</taxon>
        <taxon>Gunneridae</taxon>
        <taxon>Pentapetalae</taxon>
        <taxon>asterids</taxon>
        <taxon>campanulids</taxon>
        <taxon>Asterales</taxon>
        <taxon>Asteraceae</taxon>
        <taxon>Carduoideae</taxon>
        <taxon>Cardueae</taxon>
        <taxon>Arctiinae</taxon>
        <taxon>Arctium</taxon>
    </lineage>
</organism>
<dbReference type="Proteomes" id="UP001055879">
    <property type="component" value="Linkage Group LG16"/>
</dbReference>
<sequence>MAPTACGHCRHHKVKCVAQCKYKPYFPPESNTYPIVVNIYRSEYLRDVLLTLVDEGKRARAFENIIREARLRAEDPVYGSIGKIDELEVASLLRDFRHPAGIDELEVVSLLHGFRHPAGIDELEVASLLHGFRHPAGGPIRRWSV</sequence>
<gene>
    <name evidence="1" type="ORF">L6452_41597</name>
</gene>
<protein>
    <submittedName>
        <fullName evidence="1">Uncharacterized protein</fullName>
    </submittedName>
</protein>